<name>A0A381SVE0_9ZZZZ</name>
<dbReference type="InterPro" id="IPR011048">
    <property type="entry name" value="Haem_d1_sf"/>
</dbReference>
<feature type="non-terminal residue" evidence="1">
    <location>
        <position position="1"/>
    </location>
</feature>
<dbReference type="EMBL" id="UINC01003563">
    <property type="protein sequence ID" value="SVA07409.1"/>
    <property type="molecule type" value="Genomic_DNA"/>
</dbReference>
<protein>
    <recommendedName>
        <fullName evidence="2">SMP-30/Gluconolactonase/LRE-like region domain-containing protein</fullName>
    </recommendedName>
</protein>
<proteinExistence type="predicted"/>
<reference evidence="1" key="1">
    <citation type="submission" date="2018-05" db="EMBL/GenBank/DDBJ databases">
        <authorList>
            <person name="Lanie J.A."/>
            <person name="Ng W.-L."/>
            <person name="Kazmierczak K.M."/>
            <person name="Andrzejewski T.M."/>
            <person name="Davidsen T.M."/>
            <person name="Wayne K.J."/>
            <person name="Tettelin H."/>
            <person name="Glass J.I."/>
            <person name="Rusch D."/>
            <person name="Podicherti R."/>
            <person name="Tsui H.-C.T."/>
            <person name="Winkler M.E."/>
        </authorList>
    </citation>
    <scope>NUCLEOTIDE SEQUENCE</scope>
</reference>
<dbReference type="SUPFAM" id="SSF51004">
    <property type="entry name" value="C-terminal (heme d1) domain of cytochrome cd1-nitrite reductase"/>
    <property type="match status" value="1"/>
</dbReference>
<gene>
    <name evidence="1" type="ORF">METZ01_LOCUS60263</name>
</gene>
<evidence type="ECO:0000313" key="1">
    <source>
        <dbReference type="EMBL" id="SVA07409.1"/>
    </source>
</evidence>
<accession>A0A381SVE0</accession>
<dbReference type="AlphaFoldDB" id="A0A381SVE0"/>
<organism evidence="1">
    <name type="scientific">marine metagenome</name>
    <dbReference type="NCBI Taxonomy" id="408172"/>
    <lineage>
        <taxon>unclassified sequences</taxon>
        <taxon>metagenomes</taxon>
        <taxon>ecological metagenomes</taxon>
    </lineage>
</organism>
<sequence>VTTPSDRADPCPGYWPSGWPVECGGNRRQKARAGRLDAASGTAAVTTRHNDRWNVMVVERDPGEWFLGGTMPAFSGPPPYGWVERIDPDSLEPMASSGELPCGDHVWCGAILAHANGSIYSVNGSFLHRLDRNCRVVAERELSIDRSHNGLLALSDGSLVTKDLRLEGQGGTTITRIDPETLNTIGDPLVLPEGSMGRIAGDHGSGGDTVVVPGTEHLWRVRIDHRGMHLDGDWSPRYRTAGGDHGLAWDSCLSDGSAWLMDCGDIDAVRMIHTTEPNGRWPEAPGNRLSWRHPPPWTGAQRLLRVGLDGEGAVEVVEPFGTPGGGIIAPPVHVPEHRMAVAWDSVNGGLAGIDTSDGLAVGWHLDVRPSMQPVVFPDSAELVINDFTQDGTDDLVVVDLRTGDLLDRVDTGSRIANGMFLTPGGNRDVFYCTTLCVARVAWS</sequence>
<evidence type="ECO:0008006" key="2">
    <source>
        <dbReference type="Google" id="ProtNLM"/>
    </source>
</evidence>